<dbReference type="EMBL" id="KX660670">
    <property type="protein sequence ID" value="ARU83752.1"/>
    <property type="molecule type" value="mRNA"/>
</dbReference>
<protein>
    <submittedName>
        <fullName evidence="6">Odorant binding protein 1</fullName>
    </submittedName>
</protein>
<keyword evidence="4 5" id="KW-0732">Signal</keyword>
<dbReference type="SMART" id="SM00708">
    <property type="entry name" value="PhBP"/>
    <property type="match status" value="1"/>
</dbReference>
<dbReference type="AlphaFoldDB" id="A0A1Y0KDJ8"/>
<dbReference type="PANTHER" id="PTHR11857">
    <property type="entry name" value="ODORANT BINDING PROTEIN-RELATED"/>
    <property type="match status" value="1"/>
</dbReference>
<evidence type="ECO:0000256" key="1">
    <source>
        <dbReference type="ARBA" id="ARBA00004613"/>
    </source>
</evidence>
<comment type="subcellular location">
    <subcellularLocation>
        <location evidence="1">Secreted</location>
    </subcellularLocation>
</comment>
<dbReference type="Pfam" id="PF01395">
    <property type="entry name" value="PBP_GOBP"/>
    <property type="match status" value="1"/>
</dbReference>
<evidence type="ECO:0000256" key="4">
    <source>
        <dbReference type="ARBA" id="ARBA00022729"/>
    </source>
</evidence>
<dbReference type="GO" id="GO:0007608">
    <property type="term" value="P:sensory perception of smell"/>
    <property type="evidence" value="ECO:0007669"/>
    <property type="project" value="TreeGrafter"/>
</dbReference>
<keyword evidence="3" id="KW-0964">Secreted</keyword>
<sequence length="144" mass="15997">MDNLLFVVVMFTLLTLSMVQAVLDESEFTPKLLEQVKALHDTCASQSGADDGLIGKIKKGDFVEDPKIKSYMKCGLTELGVMDDRGEISVDMVPELVPAKYVSESIANTKTCTGKTKDIANLEDRVFAFFKCYHDLNPGIFIFF</sequence>
<proteinExistence type="evidence at transcript level"/>
<name>A0A1Y0KDJ8_ANOGL</name>
<feature type="signal peptide" evidence="5">
    <location>
        <begin position="1"/>
        <end position="21"/>
    </location>
</feature>
<organism evidence="6">
    <name type="scientific">Anoplophora glabripennis</name>
    <name type="common">Asian longhorn beetle</name>
    <name type="synonym">Anoplophora nobilis</name>
    <dbReference type="NCBI Taxonomy" id="217634"/>
    <lineage>
        <taxon>Eukaryota</taxon>
        <taxon>Metazoa</taxon>
        <taxon>Ecdysozoa</taxon>
        <taxon>Arthropoda</taxon>
        <taxon>Hexapoda</taxon>
        <taxon>Insecta</taxon>
        <taxon>Pterygota</taxon>
        <taxon>Neoptera</taxon>
        <taxon>Endopterygota</taxon>
        <taxon>Coleoptera</taxon>
        <taxon>Polyphaga</taxon>
        <taxon>Cucujiformia</taxon>
        <taxon>Chrysomeloidea</taxon>
        <taxon>Cerambycidae</taxon>
        <taxon>Lamiinae</taxon>
        <taxon>Lamiini</taxon>
        <taxon>Anoplophora</taxon>
    </lineage>
</organism>
<dbReference type="Gene3D" id="1.10.238.20">
    <property type="entry name" value="Pheromone/general odorant binding protein domain"/>
    <property type="match status" value="1"/>
</dbReference>
<reference evidence="6" key="1">
    <citation type="submission" date="2016-07" db="EMBL/GenBank/DDBJ databases">
        <title>Cloning, Expression, and binding properties analysis of odorant binding proteins from Anoplophora nobilis Ganglbauer (Coleoptera: Cerambycidae).</title>
        <authorList>
            <person name="Li G.-W."/>
            <person name="Shang T.-C."/>
            <person name="Chen X.-L."/>
            <person name="Yao F.-L."/>
        </authorList>
    </citation>
    <scope>NUCLEOTIDE SEQUENCE</scope>
</reference>
<evidence type="ECO:0000256" key="5">
    <source>
        <dbReference type="SAM" id="SignalP"/>
    </source>
</evidence>
<dbReference type="SUPFAM" id="SSF47565">
    <property type="entry name" value="Insect pheromone/odorant-binding proteins"/>
    <property type="match status" value="1"/>
</dbReference>
<evidence type="ECO:0000313" key="6">
    <source>
        <dbReference type="EMBL" id="ARU83752.1"/>
    </source>
</evidence>
<evidence type="ECO:0000256" key="2">
    <source>
        <dbReference type="ARBA" id="ARBA00008098"/>
    </source>
</evidence>
<accession>A0A1Y0KDJ8</accession>
<dbReference type="CDD" id="cd23992">
    <property type="entry name" value="PBP_GOBP"/>
    <property type="match status" value="1"/>
</dbReference>
<dbReference type="InterPro" id="IPR036728">
    <property type="entry name" value="PBP_GOBP_sf"/>
</dbReference>
<feature type="chain" id="PRO_5013027884" evidence="5">
    <location>
        <begin position="22"/>
        <end position="144"/>
    </location>
</feature>
<dbReference type="GO" id="GO:0005615">
    <property type="term" value="C:extracellular space"/>
    <property type="evidence" value="ECO:0007669"/>
    <property type="project" value="TreeGrafter"/>
</dbReference>
<dbReference type="PANTHER" id="PTHR11857:SF43">
    <property type="entry name" value="GEO07291P1-RELATED"/>
    <property type="match status" value="1"/>
</dbReference>
<comment type="similarity">
    <text evidence="2">Belongs to the PBP/GOBP family.</text>
</comment>
<evidence type="ECO:0000256" key="3">
    <source>
        <dbReference type="ARBA" id="ARBA00022525"/>
    </source>
</evidence>
<dbReference type="GO" id="GO:0005549">
    <property type="term" value="F:odorant binding"/>
    <property type="evidence" value="ECO:0007669"/>
    <property type="project" value="InterPro"/>
</dbReference>
<dbReference type="InterPro" id="IPR006170">
    <property type="entry name" value="PBP/GOBP"/>
</dbReference>